<dbReference type="InterPro" id="IPR013325">
    <property type="entry name" value="RNA_pol_sigma_r2"/>
</dbReference>
<reference evidence="7" key="1">
    <citation type="submission" date="2020-12" db="EMBL/GenBank/DDBJ databases">
        <title>Snuella sp. nov., isolated from sediment in Incheon.</title>
        <authorList>
            <person name="Kim W."/>
        </authorList>
    </citation>
    <scope>NUCLEOTIDE SEQUENCE</scope>
    <source>
        <strain evidence="7">CAU 1569</strain>
    </source>
</reference>
<dbReference type="NCBIfam" id="TIGR02985">
    <property type="entry name" value="Sig70_bacteroi1"/>
    <property type="match status" value="1"/>
</dbReference>
<evidence type="ECO:0000313" key="8">
    <source>
        <dbReference type="Proteomes" id="UP000610931"/>
    </source>
</evidence>
<evidence type="ECO:0000256" key="2">
    <source>
        <dbReference type="ARBA" id="ARBA00023015"/>
    </source>
</evidence>
<dbReference type="EMBL" id="JAELVQ010000013">
    <property type="protein sequence ID" value="MBJ6368605.1"/>
    <property type="molecule type" value="Genomic_DNA"/>
</dbReference>
<dbReference type="InterPro" id="IPR039425">
    <property type="entry name" value="RNA_pol_sigma-70-like"/>
</dbReference>
<dbReference type="Proteomes" id="UP000610931">
    <property type="component" value="Unassembled WGS sequence"/>
</dbReference>
<dbReference type="GO" id="GO:0006352">
    <property type="term" value="P:DNA-templated transcription initiation"/>
    <property type="evidence" value="ECO:0007669"/>
    <property type="project" value="InterPro"/>
</dbReference>
<name>A0A8J7IWV2_9FLAO</name>
<dbReference type="GO" id="GO:0016987">
    <property type="term" value="F:sigma factor activity"/>
    <property type="evidence" value="ECO:0007669"/>
    <property type="project" value="UniProtKB-KW"/>
</dbReference>
<dbReference type="Pfam" id="PF04542">
    <property type="entry name" value="Sigma70_r2"/>
    <property type="match status" value="1"/>
</dbReference>
<feature type="domain" description="RNA polymerase sigma-70 region 2" evidence="5">
    <location>
        <begin position="26"/>
        <end position="88"/>
    </location>
</feature>
<comment type="similarity">
    <text evidence="1">Belongs to the sigma-70 factor family. ECF subfamily.</text>
</comment>
<dbReference type="InterPro" id="IPR036388">
    <property type="entry name" value="WH-like_DNA-bd_sf"/>
</dbReference>
<dbReference type="Pfam" id="PF08281">
    <property type="entry name" value="Sigma70_r4_2"/>
    <property type="match status" value="1"/>
</dbReference>
<protein>
    <submittedName>
        <fullName evidence="7">RNA polymerase sigma-70 factor</fullName>
    </submittedName>
</protein>
<sequence length="190" mass="22758">MLKIKEDRELYKLVELNNEQAFRALHDRYAAKLFLYAFNIIRNKQVCEDIVQNIFIDIWNKRQSKNIRNIKSYLFKAIKYQIFNYFRGLRIYQEDITRLNIVDISINASQKMEYHELEEAIHSSVNKLPKRCKLIFELSRFQFKSNKEISEELKISIQAVKNQISKALSLIKKDLHEDGVILYFICTPLF</sequence>
<evidence type="ECO:0000256" key="4">
    <source>
        <dbReference type="ARBA" id="ARBA00023163"/>
    </source>
</evidence>
<dbReference type="InterPro" id="IPR013249">
    <property type="entry name" value="RNA_pol_sigma70_r4_t2"/>
</dbReference>
<dbReference type="PANTHER" id="PTHR43133">
    <property type="entry name" value="RNA POLYMERASE ECF-TYPE SIGMA FACTO"/>
    <property type="match status" value="1"/>
</dbReference>
<keyword evidence="4" id="KW-0804">Transcription</keyword>
<dbReference type="GO" id="GO:0003677">
    <property type="term" value="F:DNA binding"/>
    <property type="evidence" value="ECO:0007669"/>
    <property type="project" value="InterPro"/>
</dbReference>
<accession>A0A8J7IWV2</accession>
<dbReference type="SUPFAM" id="SSF88659">
    <property type="entry name" value="Sigma3 and sigma4 domains of RNA polymerase sigma factors"/>
    <property type="match status" value="1"/>
</dbReference>
<feature type="domain" description="RNA polymerase sigma factor 70 region 4 type 2" evidence="6">
    <location>
        <begin position="119"/>
        <end position="169"/>
    </location>
</feature>
<dbReference type="AlphaFoldDB" id="A0A8J7IWV2"/>
<evidence type="ECO:0000259" key="6">
    <source>
        <dbReference type="Pfam" id="PF08281"/>
    </source>
</evidence>
<dbReference type="NCBIfam" id="TIGR02937">
    <property type="entry name" value="sigma70-ECF"/>
    <property type="match status" value="1"/>
</dbReference>
<keyword evidence="3" id="KW-0731">Sigma factor</keyword>
<evidence type="ECO:0000313" key="7">
    <source>
        <dbReference type="EMBL" id="MBJ6368605.1"/>
    </source>
</evidence>
<dbReference type="PANTHER" id="PTHR43133:SF46">
    <property type="entry name" value="RNA POLYMERASE SIGMA-70 FACTOR ECF SUBFAMILY"/>
    <property type="match status" value="1"/>
</dbReference>
<evidence type="ECO:0000256" key="3">
    <source>
        <dbReference type="ARBA" id="ARBA00023082"/>
    </source>
</evidence>
<dbReference type="InterPro" id="IPR014327">
    <property type="entry name" value="RNA_pol_sigma70_bacteroid"/>
</dbReference>
<evidence type="ECO:0000259" key="5">
    <source>
        <dbReference type="Pfam" id="PF04542"/>
    </source>
</evidence>
<dbReference type="RefSeq" id="WP_199115368.1">
    <property type="nucleotide sequence ID" value="NZ_JAELVQ010000013.1"/>
</dbReference>
<evidence type="ECO:0000256" key="1">
    <source>
        <dbReference type="ARBA" id="ARBA00010641"/>
    </source>
</evidence>
<dbReference type="InterPro" id="IPR014284">
    <property type="entry name" value="RNA_pol_sigma-70_dom"/>
</dbReference>
<dbReference type="InterPro" id="IPR007627">
    <property type="entry name" value="RNA_pol_sigma70_r2"/>
</dbReference>
<dbReference type="Gene3D" id="1.10.1740.10">
    <property type="match status" value="1"/>
</dbReference>
<dbReference type="InterPro" id="IPR013324">
    <property type="entry name" value="RNA_pol_sigma_r3/r4-like"/>
</dbReference>
<organism evidence="7 8">
    <name type="scientific">Snuella sedimenti</name>
    <dbReference type="NCBI Taxonomy" id="2798802"/>
    <lineage>
        <taxon>Bacteria</taxon>
        <taxon>Pseudomonadati</taxon>
        <taxon>Bacteroidota</taxon>
        <taxon>Flavobacteriia</taxon>
        <taxon>Flavobacteriales</taxon>
        <taxon>Flavobacteriaceae</taxon>
        <taxon>Snuella</taxon>
    </lineage>
</organism>
<proteinExistence type="inferred from homology"/>
<dbReference type="SUPFAM" id="SSF88946">
    <property type="entry name" value="Sigma2 domain of RNA polymerase sigma factors"/>
    <property type="match status" value="1"/>
</dbReference>
<gene>
    <name evidence="7" type="ORF">JF259_10945</name>
</gene>
<keyword evidence="2" id="KW-0805">Transcription regulation</keyword>
<keyword evidence="8" id="KW-1185">Reference proteome</keyword>
<dbReference type="Gene3D" id="1.10.10.10">
    <property type="entry name" value="Winged helix-like DNA-binding domain superfamily/Winged helix DNA-binding domain"/>
    <property type="match status" value="1"/>
</dbReference>
<comment type="caution">
    <text evidence="7">The sequence shown here is derived from an EMBL/GenBank/DDBJ whole genome shotgun (WGS) entry which is preliminary data.</text>
</comment>